<protein>
    <submittedName>
        <fullName evidence="2">Uncharacterized protein</fullName>
    </submittedName>
</protein>
<gene>
    <name evidence="2" type="ORF">ADL15_16765</name>
</gene>
<keyword evidence="1" id="KW-0472">Membrane</keyword>
<reference evidence="2 3" key="1">
    <citation type="submission" date="2015-10" db="EMBL/GenBank/DDBJ databases">
        <authorList>
            <person name="Gilbert D.G."/>
        </authorList>
    </citation>
    <scope>NUCLEOTIDE SEQUENCE [LARGE SCALE GENOMIC DNA]</scope>
    <source>
        <strain evidence="2 3">NRRL B-16712</strain>
    </source>
</reference>
<evidence type="ECO:0000313" key="3">
    <source>
        <dbReference type="Proteomes" id="UP000053244"/>
    </source>
</evidence>
<organism evidence="2 3">
    <name type="scientific">Actinoplanes awajinensis subsp. mycoplanecinus</name>
    <dbReference type="NCBI Taxonomy" id="135947"/>
    <lineage>
        <taxon>Bacteria</taxon>
        <taxon>Bacillati</taxon>
        <taxon>Actinomycetota</taxon>
        <taxon>Actinomycetes</taxon>
        <taxon>Micromonosporales</taxon>
        <taxon>Micromonosporaceae</taxon>
        <taxon>Actinoplanes</taxon>
    </lineage>
</organism>
<dbReference type="EMBL" id="LLZH01000122">
    <property type="protein sequence ID" value="KUL34284.1"/>
    <property type="molecule type" value="Genomic_DNA"/>
</dbReference>
<sequence>MNPLADQRLRVLAFALAGALGIWGVLTLTDATMFSLLGLDPAATGDAGTMLGRLRLVFHLGSVLFVLLVVMAFYRLVNRLLFAGGSTAGTGDTSVAIVDVDDGIKLAITAVSGERRPRTLRIWGYSLNFSSRLSQYFEDHPHPALAVEIFVPDESLIGSLFKDAKGAERASQLKMRREEWIGLATSHRVQSVQVFVQQTIPNDLGMMVDDRLALVHTYDWKVDGSQLSHKRQELSRRRFLNVSDSGETGRYVLEQLTTRFLCRSYDAPTLSTP</sequence>
<evidence type="ECO:0000313" key="2">
    <source>
        <dbReference type="EMBL" id="KUL34284.1"/>
    </source>
</evidence>
<name>A0A0X3UP19_9ACTN</name>
<keyword evidence="3" id="KW-1185">Reference proteome</keyword>
<accession>A0A0X3UP19</accession>
<dbReference type="Proteomes" id="UP000053244">
    <property type="component" value="Unassembled WGS sequence"/>
</dbReference>
<evidence type="ECO:0000256" key="1">
    <source>
        <dbReference type="SAM" id="Phobius"/>
    </source>
</evidence>
<feature type="transmembrane region" description="Helical" evidence="1">
    <location>
        <begin position="56"/>
        <end position="77"/>
    </location>
</feature>
<comment type="caution">
    <text evidence="2">The sequence shown here is derived from an EMBL/GenBank/DDBJ whole genome shotgun (WGS) entry which is preliminary data.</text>
</comment>
<feature type="transmembrane region" description="Helical" evidence="1">
    <location>
        <begin position="12"/>
        <end position="36"/>
    </location>
</feature>
<keyword evidence="1" id="KW-0812">Transmembrane</keyword>
<dbReference type="OrthoDB" id="9859042at2"/>
<dbReference type="RefSeq" id="WP_067691250.1">
    <property type="nucleotide sequence ID" value="NZ_LLZH01000122.1"/>
</dbReference>
<proteinExistence type="predicted"/>
<dbReference type="AlphaFoldDB" id="A0A0X3UP19"/>
<keyword evidence="1" id="KW-1133">Transmembrane helix</keyword>